<dbReference type="SUPFAM" id="SSF47413">
    <property type="entry name" value="lambda repressor-like DNA-binding domains"/>
    <property type="match status" value="1"/>
</dbReference>
<dbReference type="EMBL" id="WPRH01000593">
    <property type="protein sequence ID" value="MVI56344.1"/>
    <property type="molecule type" value="Genomic_DNA"/>
</dbReference>
<dbReference type="Proteomes" id="UP000433366">
    <property type="component" value="Unassembled WGS sequence"/>
</dbReference>
<name>A0A0U1MJN1_STAAU</name>
<evidence type="ECO:0000259" key="1">
    <source>
        <dbReference type="PROSITE" id="PS50943"/>
    </source>
</evidence>
<dbReference type="EMBL" id="CVOQ01000017">
    <property type="protein sequence ID" value="CRI09946.1"/>
    <property type="molecule type" value="Genomic_DNA"/>
</dbReference>
<gene>
    <name evidence="2" type="ORF">BN1321_240162</name>
    <name evidence="3" type="ORF">GO793_10835</name>
    <name evidence="4" type="ORF">GO941_04985</name>
</gene>
<dbReference type="PROSITE" id="PS50943">
    <property type="entry name" value="HTH_CROC1"/>
    <property type="match status" value="1"/>
</dbReference>
<dbReference type="InterPro" id="IPR001387">
    <property type="entry name" value="Cro/C1-type_HTH"/>
</dbReference>
<evidence type="ECO:0000313" key="2">
    <source>
        <dbReference type="EMBL" id="CRI09946.1"/>
    </source>
</evidence>
<accession>A0A0U1MJN1</accession>
<reference evidence="2 5" key="1">
    <citation type="submission" date="2015-04" db="EMBL/GenBank/DDBJ databases">
        <authorList>
            <person name="Syromyatnikov M.Y."/>
            <person name="Popov V.N."/>
        </authorList>
    </citation>
    <scope>NUCLEOTIDE SEQUENCE [LARGE SCALE GENOMIC DNA]</scope>
    <source>
        <strain evidence="2 5">AH1</strain>
    </source>
</reference>
<dbReference type="CDD" id="cd00093">
    <property type="entry name" value="HTH_XRE"/>
    <property type="match status" value="1"/>
</dbReference>
<evidence type="ECO:0000313" key="5">
    <source>
        <dbReference type="Proteomes" id="UP000039437"/>
    </source>
</evidence>
<dbReference type="Proteomes" id="UP000434412">
    <property type="component" value="Unassembled WGS sequence"/>
</dbReference>
<sequence>MNKEKTRPYYKVKAIIIGRGLKQKDIANKIGMNASLFNIKLNRINGRDFKTGEAKRLAEVLNIKIDDFF</sequence>
<proteinExistence type="predicted"/>
<dbReference type="AlphaFoldDB" id="A0A0U1MJN1"/>
<evidence type="ECO:0000313" key="7">
    <source>
        <dbReference type="Proteomes" id="UP000434412"/>
    </source>
</evidence>
<dbReference type="PATRIC" id="fig|1280.3385.peg.1520"/>
<dbReference type="InterPro" id="IPR010982">
    <property type="entry name" value="Lambda_DNA-bd_dom_sf"/>
</dbReference>
<reference evidence="6 7" key="2">
    <citation type="submission" date="2019-11" db="EMBL/GenBank/DDBJ databases">
        <title>Implementation of targeted gown and glove precautions to prevent Staphylococcus aureus acquisition in community-based nursing homes.</title>
        <authorList>
            <person name="Stine O.C."/>
        </authorList>
    </citation>
    <scope>NUCLEOTIDE SEQUENCE [LARGE SCALE GENOMIC DNA]</scope>
    <source>
        <strain evidence="4 7">S_2023.LVRQ.AN</strain>
        <strain evidence="3 6">S_4031.LGMP.AI</strain>
    </source>
</reference>
<dbReference type="EMBL" id="WPVZ01000332">
    <property type="protein sequence ID" value="MVL44843.1"/>
    <property type="molecule type" value="Genomic_DNA"/>
</dbReference>
<organism evidence="2 5">
    <name type="scientific">Staphylococcus aureus</name>
    <dbReference type="NCBI Taxonomy" id="1280"/>
    <lineage>
        <taxon>Bacteria</taxon>
        <taxon>Bacillati</taxon>
        <taxon>Bacillota</taxon>
        <taxon>Bacilli</taxon>
        <taxon>Bacillales</taxon>
        <taxon>Staphylococcaceae</taxon>
        <taxon>Staphylococcus</taxon>
    </lineage>
</organism>
<evidence type="ECO:0000313" key="4">
    <source>
        <dbReference type="EMBL" id="MVL44843.1"/>
    </source>
</evidence>
<evidence type="ECO:0000313" key="3">
    <source>
        <dbReference type="EMBL" id="MVI56344.1"/>
    </source>
</evidence>
<dbReference type="Gene3D" id="1.10.260.40">
    <property type="entry name" value="lambda repressor-like DNA-binding domains"/>
    <property type="match status" value="1"/>
</dbReference>
<protein>
    <submittedName>
        <fullName evidence="3">XRE family transcriptional regulator</fullName>
    </submittedName>
</protein>
<evidence type="ECO:0000313" key="6">
    <source>
        <dbReference type="Proteomes" id="UP000433366"/>
    </source>
</evidence>
<feature type="domain" description="HTH cro/C1-type" evidence="1">
    <location>
        <begin position="12"/>
        <end position="68"/>
    </location>
</feature>
<dbReference type="GO" id="GO:0003677">
    <property type="term" value="F:DNA binding"/>
    <property type="evidence" value="ECO:0007669"/>
    <property type="project" value="InterPro"/>
</dbReference>
<dbReference type="Proteomes" id="UP000039437">
    <property type="component" value="Unassembled WGS sequence"/>
</dbReference>
<dbReference type="RefSeq" id="WP_001031146.1">
    <property type="nucleotide sequence ID" value="NZ_CP083259.1"/>
</dbReference>